<dbReference type="InterPro" id="IPR000477">
    <property type="entry name" value="RT_dom"/>
</dbReference>
<evidence type="ECO:0000313" key="2">
    <source>
        <dbReference type="EMBL" id="NXF13537.1"/>
    </source>
</evidence>
<accession>A0A7K8R761</accession>
<dbReference type="PANTHER" id="PTHR31635:SF196">
    <property type="entry name" value="REVERSE TRANSCRIPTASE DOMAIN-CONTAINING PROTEIN-RELATED"/>
    <property type="match status" value="1"/>
</dbReference>
<dbReference type="AlphaFoldDB" id="A0A7K8R761"/>
<organism evidence="2 3">
    <name type="scientific">Smithornis capensis</name>
    <dbReference type="NCBI Taxonomy" id="363769"/>
    <lineage>
        <taxon>Eukaryota</taxon>
        <taxon>Metazoa</taxon>
        <taxon>Chordata</taxon>
        <taxon>Craniata</taxon>
        <taxon>Vertebrata</taxon>
        <taxon>Euteleostomi</taxon>
        <taxon>Archelosauria</taxon>
        <taxon>Archosauria</taxon>
        <taxon>Dinosauria</taxon>
        <taxon>Saurischia</taxon>
        <taxon>Theropoda</taxon>
        <taxon>Coelurosauria</taxon>
        <taxon>Aves</taxon>
        <taxon>Neognathae</taxon>
        <taxon>Neoaves</taxon>
        <taxon>Telluraves</taxon>
        <taxon>Australaves</taxon>
        <taxon>Passeriformes</taxon>
        <taxon>Eurylaimidae</taxon>
        <taxon>Smithornis</taxon>
    </lineage>
</organism>
<sequence>KAFDTVSHDHILVGLKQKGVEQHIINLIKNMYDNVHTCLDNKKEKSEPIQMWVEVKQGDPMSPLLFSLAIDPLLCKLQECGKGYKYENNLIRAMAFADDIVLLSDSWQGMQFNIKILENFCELTSLKTQGEK</sequence>
<gene>
    <name evidence="2" type="primary">Pol_4</name>
    <name evidence="2" type="ORF">SMICAP_R15032</name>
</gene>
<evidence type="ECO:0000259" key="1">
    <source>
        <dbReference type="PROSITE" id="PS50878"/>
    </source>
</evidence>
<dbReference type="SUPFAM" id="SSF56672">
    <property type="entry name" value="DNA/RNA polymerases"/>
    <property type="match status" value="1"/>
</dbReference>
<comment type="caution">
    <text evidence="2">The sequence shown here is derived from an EMBL/GenBank/DDBJ whole genome shotgun (WGS) entry which is preliminary data.</text>
</comment>
<evidence type="ECO:0000313" key="3">
    <source>
        <dbReference type="Proteomes" id="UP000567624"/>
    </source>
</evidence>
<dbReference type="InterPro" id="IPR043502">
    <property type="entry name" value="DNA/RNA_pol_sf"/>
</dbReference>
<dbReference type="PANTHER" id="PTHR31635">
    <property type="entry name" value="REVERSE TRANSCRIPTASE DOMAIN-CONTAINING PROTEIN-RELATED"/>
    <property type="match status" value="1"/>
</dbReference>
<protein>
    <submittedName>
        <fullName evidence="2">POLR protein</fullName>
    </submittedName>
</protein>
<name>A0A7K8R761_9PASS</name>
<reference evidence="2 3" key="1">
    <citation type="submission" date="2019-09" db="EMBL/GenBank/DDBJ databases">
        <title>Bird 10,000 Genomes (B10K) Project - Family phase.</title>
        <authorList>
            <person name="Zhang G."/>
        </authorList>
    </citation>
    <scope>NUCLEOTIDE SEQUENCE [LARGE SCALE GENOMIC DNA]</scope>
    <source>
        <strain evidence="2">B10K-CU-031-20</strain>
    </source>
</reference>
<feature type="domain" description="Reverse transcriptase" evidence="1">
    <location>
        <begin position="1"/>
        <end position="132"/>
    </location>
</feature>
<dbReference type="PROSITE" id="PS50878">
    <property type="entry name" value="RT_POL"/>
    <property type="match status" value="1"/>
</dbReference>
<feature type="non-terminal residue" evidence="2">
    <location>
        <position position="132"/>
    </location>
</feature>
<dbReference type="EMBL" id="VWYW01001635">
    <property type="protein sequence ID" value="NXF13537.1"/>
    <property type="molecule type" value="Genomic_DNA"/>
</dbReference>
<keyword evidence="3" id="KW-1185">Reference proteome</keyword>
<feature type="non-terminal residue" evidence="2">
    <location>
        <position position="1"/>
    </location>
</feature>
<proteinExistence type="predicted"/>
<dbReference type="Pfam" id="PF00078">
    <property type="entry name" value="RVT_1"/>
    <property type="match status" value="1"/>
</dbReference>
<dbReference type="Proteomes" id="UP000567624">
    <property type="component" value="Unassembled WGS sequence"/>
</dbReference>